<name>A0A3Q9UY38_9MICO</name>
<dbReference type="AlphaFoldDB" id="A0A3Q9UY38"/>
<gene>
    <name evidence="1" type="ORF">C1I64_07485</name>
</gene>
<organism evidence="1 2">
    <name type="scientific">Rathayibacter festucae DSM 15932</name>
    <dbReference type="NCBI Taxonomy" id="1328866"/>
    <lineage>
        <taxon>Bacteria</taxon>
        <taxon>Bacillati</taxon>
        <taxon>Actinomycetota</taxon>
        <taxon>Actinomycetes</taxon>
        <taxon>Micrococcales</taxon>
        <taxon>Microbacteriaceae</taxon>
        <taxon>Rathayibacter</taxon>
    </lineage>
</organism>
<protein>
    <submittedName>
        <fullName evidence="1">Uncharacterized protein</fullName>
    </submittedName>
</protein>
<accession>A0A3Q9UY38</accession>
<dbReference type="Proteomes" id="UP000285317">
    <property type="component" value="Chromosome"/>
</dbReference>
<sequence>MQLSVKLGFFGDSTLEFHYPSRYEEELSSVLNEAGLEHEPVLAHSDVPDVFIEAIKVLGPGGGAATLVTALSVALTSLVKTIAHRNDGKRVVLDGQEVSGSSPKEVDRILREHAQRLRERDTSEGPDGQDD</sequence>
<dbReference type="KEGG" id="rfs:C1I64_07485"/>
<proteinExistence type="predicted"/>
<reference evidence="1 2" key="1">
    <citation type="submission" date="2018-03" db="EMBL/GenBank/DDBJ databases">
        <title>Bacteriophage NCPPB3778 and a type I-E CRISPR drive the evolution of the US Biological Select Agent, Rathayibacter toxicus.</title>
        <authorList>
            <person name="Davis E.W.II."/>
            <person name="Tabima J.F."/>
            <person name="Weisberg A.J."/>
            <person name="Dantas Lopes L."/>
            <person name="Wiseman M.S."/>
            <person name="Wiseman M.S."/>
            <person name="Pupko T."/>
            <person name="Belcher M.S."/>
            <person name="Sechler A.J."/>
            <person name="Tancos M.A."/>
            <person name="Schroeder B.K."/>
            <person name="Murray T.D."/>
            <person name="Luster D.G."/>
            <person name="Schneider W.L."/>
            <person name="Rogers E."/>
            <person name="Andreote F.D."/>
            <person name="Grunwald N.J."/>
            <person name="Putnam M.L."/>
            <person name="Chang J.H."/>
        </authorList>
    </citation>
    <scope>NUCLEOTIDE SEQUENCE [LARGE SCALE GENOMIC DNA]</scope>
    <source>
        <strain evidence="1 2">DSM 15932</strain>
    </source>
</reference>
<evidence type="ECO:0000313" key="1">
    <source>
        <dbReference type="EMBL" id="AZZ51908.1"/>
    </source>
</evidence>
<evidence type="ECO:0000313" key="2">
    <source>
        <dbReference type="Proteomes" id="UP000285317"/>
    </source>
</evidence>
<dbReference type="EMBL" id="CP028137">
    <property type="protein sequence ID" value="AZZ51908.1"/>
    <property type="molecule type" value="Genomic_DNA"/>
</dbReference>